<organism evidence="3 4">
    <name type="scientific">Massilia eburnea</name>
    <dbReference type="NCBI Taxonomy" id="1776165"/>
    <lineage>
        <taxon>Bacteria</taxon>
        <taxon>Pseudomonadati</taxon>
        <taxon>Pseudomonadota</taxon>
        <taxon>Betaproteobacteria</taxon>
        <taxon>Burkholderiales</taxon>
        <taxon>Oxalobacteraceae</taxon>
        <taxon>Telluria group</taxon>
        <taxon>Massilia</taxon>
    </lineage>
</organism>
<comment type="caution">
    <text evidence="3">The sequence shown here is derived from an EMBL/GenBank/DDBJ whole genome shotgun (WGS) entry which is preliminary data.</text>
</comment>
<dbReference type="PANTHER" id="PTHR11080:SF2">
    <property type="entry name" value="LD05707P"/>
    <property type="match status" value="1"/>
</dbReference>
<reference evidence="3 4" key="1">
    <citation type="submission" date="2019-11" db="EMBL/GenBank/DDBJ databases">
        <title>Type strains purchased from KCTC, JCM and DSMZ.</title>
        <authorList>
            <person name="Lu H."/>
        </authorList>
    </citation>
    <scope>NUCLEOTIDE SEQUENCE [LARGE SCALE GENOMIC DNA]</scope>
    <source>
        <strain evidence="3 4">JCM 31587</strain>
    </source>
</reference>
<gene>
    <name evidence="3" type="ORF">GM658_08175</name>
</gene>
<keyword evidence="4" id="KW-1185">Reference proteome</keyword>
<protein>
    <submittedName>
        <fullName evidence="3">Cysteine hydrolase</fullName>
    </submittedName>
</protein>
<dbReference type="Proteomes" id="UP000472320">
    <property type="component" value="Unassembled WGS sequence"/>
</dbReference>
<accession>A0A6L6QEM7</accession>
<evidence type="ECO:0000313" key="4">
    <source>
        <dbReference type="Proteomes" id="UP000472320"/>
    </source>
</evidence>
<keyword evidence="2 3" id="KW-0378">Hydrolase</keyword>
<dbReference type="SUPFAM" id="SSF52499">
    <property type="entry name" value="Isochorismatase-like hydrolases"/>
    <property type="match status" value="1"/>
</dbReference>
<evidence type="ECO:0000256" key="1">
    <source>
        <dbReference type="ARBA" id="ARBA00006336"/>
    </source>
</evidence>
<dbReference type="AlphaFoldDB" id="A0A6L6QEM7"/>
<comment type="similarity">
    <text evidence="1">Belongs to the isochorismatase family.</text>
</comment>
<dbReference type="RefSeq" id="WP_155453527.1">
    <property type="nucleotide sequence ID" value="NZ_WNKX01000005.1"/>
</dbReference>
<proteinExistence type="inferred from homology"/>
<sequence length="275" mass="29726">MKRQYHLLIIDPQNDFCDLPPPAAPALPVPGAHRDMLRLAGLIEQGGAGLSAITVTLDSHHRYDVAHPTFWQTADGAAPGPFTQIAAADVRAGRYLPRDAAALPRVLSYLDALESAGRYQLMVWPVHCEIGSWGHNVHDAVRAAYNAWEERRHAVVAKVGKGSNPWTEHYSAVMAEVPDPADPASQLNRELIASLSQADTIYITGEAGSHCVKATTEDIAGHIDPRKLVLVTDCMSPVAGFEAQYLAFAQAMQRRGARLATSAEVLAELLANAEQ</sequence>
<dbReference type="GO" id="GO:0016787">
    <property type="term" value="F:hydrolase activity"/>
    <property type="evidence" value="ECO:0007669"/>
    <property type="project" value="UniProtKB-KW"/>
</dbReference>
<dbReference type="InterPro" id="IPR052347">
    <property type="entry name" value="Isochorismatase_Nicotinamidase"/>
</dbReference>
<dbReference type="OrthoDB" id="9791276at2"/>
<evidence type="ECO:0000313" key="3">
    <source>
        <dbReference type="EMBL" id="MTW10580.1"/>
    </source>
</evidence>
<evidence type="ECO:0000256" key="2">
    <source>
        <dbReference type="ARBA" id="ARBA00022801"/>
    </source>
</evidence>
<dbReference type="InterPro" id="IPR036380">
    <property type="entry name" value="Isochorismatase-like_sf"/>
</dbReference>
<dbReference type="Gene3D" id="3.40.50.850">
    <property type="entry name" value="Isochorismatase-like"/>
    <property type="match status" value="1"/>
</dbReference>
<dbReference type="PANTHER" id="PTHR11080">
    <property type="entry name" value="PYRAZINAMIDASE/NICOTINAMIDASE"/>
    <property type="match status" value="1"/>
</dbReference>
<dbReference type="EMBL" id="WNKX01000005">
    <property type="protein sequence ID" value="MTW10580.1"/>
    <property type="molecule type" value="Genomic_DNA"/>
</dbReference>
<name>A0A6L6QEM7_9BURK</name>